<evidence type="ECO:0000256" key="4">
    <source>
        <dbReference type="ARBA" id="ARBA00022824"/>
    </source>
</evidence>
<evidence type="ECO:0000256" key="3">
    <source>
        <dbReference type="ARBA" id="ARBA00022692"/>
    </source>
</evidence>
<dbReference type="EMBL" id="AZBU02000001">
    <property type="protein sequence ID" value="TMS38886.1"/>
    <property type="molecule type" value="Genomic_DNA"/>
</dbReference>
<dbReference type="InterPro" id="IPR036026">
    <property type="entry name" value="Seven-hairpin_glycosidases"/>
</dbReference>
<dbReference type="GO" id="GO:0044322">
    <property type="term" value="C:endoplasmic reticulum quality control compartment"/>
    <property type="evidence" value="ECO:0007669"/>
    <property type="project" value="GOC"/>
</dbReference>
<dbReference type="InterPro" id="IPR044674">
    <property type="entry name" value="EDEM1/2/3"/>
</dbReference>
<feature type="active site" description="Proton donor" evidence="10">
    <location>
        <position position="247"/>
    </location>
</feature>
<evidence type="ECO:0000256" key="10">
    <source>
        <dbReference type="PIRSR" id="PIRSR601382-1"/>
    </source>
</evidence>
<evidence type="ECO:0000256" key="8">
    <source>
        <dbReference type="ARBA" id="ARBA00023180"/>
    </source>
</evidence>
<keyword evidence="12" id="KW-0378">Hydrolase</keyword>
<evidence type="ECO:0000256" key="7">
    <source>
        <dbReference type="ARBA" id="ARBA00023136"/>
    </source>
</evidence>
<dbReference type="STRING" id="34508.A0A4U8UZ90"/>
<evidence type="ECO:0000256" key="1">
    <source>
        <dbReference type="ARBA" id="ARBA00004648"/>
    </source>
</evidence>
<keyword evidence="6" id="KW-1133">Transmembrane helix</keyword>
<evidence type="ECO:0000256" key="2">
    <source>
        <dbReference type="ARBA" id="ARBA00007658"/>
    </source>
</evidence>
<feature type="binding site" evidence="11">
    <location>
        <position position="612"/>
    </location>
    <ligand>
        <name>Ca(2+)</name>
        <dbReference type="ChEBI" id="CHEBI:29108"/>
    </ligand>
</feature>
<keyword evidence="11" id="KW-0106">Calcium</keyword>
<keyword evidence="5" id="KW-0735">Signal-anchor</keyword>
<reference evidence="13 14" key="2">
    <citation type="journal article" date="2019" name="G3 (Bethesda)">
        <title>Hybrid Assembly of the Genome of the Entomopathogenic Nematode Steinernema carpocapsae Identifies the X-Chromosome.</title>
        <authorList>
            <person name="Serra L."/>
            <person name="Macchietto M."/>
            <person name="Macias-Munoz A."/>
            <person name="McGill C.J."/>
            <person name="Rodriguez I.M."/>
            <person name="Rodriguez B."/>
            <person name="Murad R."/>
            <person name="Mortazavi A."/>
        </authorList>
    </citation>
    <scope>NUCLEOTIDE SEQUENCE [LARGE SCALE GENOMIC DNA]</scope>
    <source>
        <strain evidence="13 14">ALL</strain>
    </source>
</reference>
<dbReference type="FunFam" id="1.50.10.10:FF:000016">
    <property type="entry name" value="alpha-1,2-Mannosidase"/>
    <property type="match status" value="1"/>
</dbReference>
<keyword evidence="11" id="KW-0479">Metal-binding</keyword>
<dbReference type="GO" id="GO:0005509">
    <property type="term" value="F:calcium ion binding"/>
    <property type="evidence" value="ECO:0007669"/>
    <property type="project" value="InterPro"/>
</dbReference>
<dbReference type="Gene3D" id="1.50.10.10">
    <property type="match status" value="1"/>
</dbReference>
<dbReference type="InterPro" id="IPR001382">
    <property type="entry name" value="Glyco_hydro_47"/>
</dbReference>
<dbReference type="PANTHER" id="PTHR45679:SF5">
    <property type="entry name" value="ER DEGRADATION-ENHANCING ALPHA-MANNOSIDASE-LIKE PROTEIN 1"/>
    <property type="match status" value="1"/>
</dbReference>
<evidence type="ECO:0000256" key="9">
    <source>
        <dbReference type="ARBA" id="ARBA00060207"/>
    </source>
</evidence>
<dbReference type="SUPFAM" id="SSF48225">
    <property type="entry name" value="Seven-hairpin glycosidases"/>
    <property type="match status" value="1"/>
</dbReference>
<evidence type="ECO:0000256" key="5">
    <source>
        <dbReference type="ARBA" id="ARBA00022968"/>
    </source>
</evidence>
<dbReference type="AlphaFoldDB" id="A0A4U8UZ90"/>
<evidence type="ECO:0000313" key="14">
    <source>
        <dbReference type="Proteomes" id="UP000298663"/>
    </source>
</evidence>
<keyword evidence="3" id="KW-0812">Transmembrane</keyword>
<dbReference type="Proteomes" id="UP000298663">
    <property type="component" value="Unassembled WGS sequence"/>
</dbReference>
<keyword evidence="12" id="KW-0326">Glycosidase</keyword>
<protein>
    <recommendedName>
        <fullName evidence="12">alpha-1,2-Mannosidase</fullName>
        <ecNumber evidence="12">3.2.1.-</ecNumber>
    </recommendedName>
</protein>
<feature type="active site" evidence="10">
    <location>
        <position position="526"/>
    </location>
</feature>
<name>A0A4U8UZ90_STECR</name>
<dbReference type="OrthoDB" id="8118055at2759"/>
<evidence type="ECO:0000313" key="13">
    <source>
        <dbReference type="EMBL" id="TMS38886.1"/>
    </source>
</evidence>
<evidence type="ECO:0000256" key="6">
    <source>
        <dbReference type="ARBA" id="ARBA00022989"/>
    </source>
</evidence>
<accession>A0A4U8UZ90</accession>
<dbReference type="PANTHER" id="PTHR45679">
    <property type="entry name" value="ER DEGRADATION-ENHANCING ALPHA-MANNOSIDASE-LIKE PROTEIN 2"/>
    <property type="match status" value="1"/>
</dbReference>
<feature type="active site" description="Proton donor" evidence="10">
    <location>
        <position position="496"/>
    </location>
</feature>
<gene>
    <name evidence="13" type="ORF">L596_005513</name>
</gene>
<comment type="caution">
    <text evidence="13">The sequence shown here is derived from an EMBL/GenBank/DDBJ whole genome shotgun (WGS) entry which is preliminary data.</text>
</comment>
<organism evidence="13 14">
    <name type="scientific">Steinernema carpocapsae</name>
    <name type="common">Entomopathogenic nematode</name>
    <dbReference type="NCBI Taxonomy" id="34508"/>
    <lineage>
        <taxon>Eukaryota</taxon>
        <taxon>Metazoa</taxon>
        <taxon>Ecdysozoa</taxon>
        <taxon>Nematoda</taxon>
        <taxon>Chromadorea</taxon>
        <taxon>Rhabditida</taxon>
        <taxon>Tylenchina</taxon>
        <taxon>Panagrolaimomorpha</taxon>
        <taxon>Strongyloidoidea</taxon>
        <taxon>Steinernematidae</taxon>
        <taxon>Steinernema</taxon>
    </lineage>
</organism>
<keyword evidence="14" id="KW-1185">Reference proteome</keyword>
<dbReference type="GO" id="GO:0004571">
    <property type="term" value="F:mannosyl-oligosaccharide 1,2-alpha-mannosidase activity"/>
    <property type="evidence" value="ECO:0007669"/>
    <property type="project" value="InterPro"/>
</dbReference>
<comment type="subcellular location">
    <subcellularLocation>
        <location evidence="1">Endoplasmic reticulum membrane</location>
        <topology evidence="1">Single-pass type II membrane protein</topology>
    </subcellularLocation>
</comment>
<dbReference type="InterPro" id="IPR012341">
    <property type="entry name" value="6hp_glycosidase-like_sf"/>
</dbReference>
<dbReference type="PRINTS" id="PR00747">
    <property type="entry name" value="GLYHDRLASE47"/>
</dbReference>
<comment type="function">
    <text evidence="9">Extracts misfolded glycoproteins, but not glycoproteins undergoing productive folding, from the calnexin cycle. It is directly involved in endoplasmic reticulum-associated degradation (ERAD) and targets misfolded glycoproteins for degradation in an N-glycan-independent manner, probably by forming a complex with SEL1L. It has low mannosidase activity, catalyzing mannose trimming from Man8GlcNAc2 to Man7GlcNAc2.</text>
</comment>
<keyword evidence="7" id="KW-0472">Membrane</keyword>
<keyword evidence="8" id="KW-0325">Glycoprotein</keyword>
<proteinExistence type="inferred from homology"/>
<dbReference type="GO" id="GO:1904380">
    <property type="term" value="P:endoplasmic reticulum mannose trimming"/>
    <property type="evidence" value="ECO:0007669"/>
    <property type="project" value="InterPro"/>
</dbReference>
<dbReference type="GO" id="GO:0005789">
    <property type="term" value="C:endoplasmic reticulum membrane"/>
    <property type="evidence" value="ECO:0007669"/>
    <property type="project" value="UniProtKB-SubCell"/>
</dbReference>
<comment type="similarity">
    <text evidence="2 12">Belongs to the glycosyl hydrolase 47 family.</text>
</comment>
<dbReference type="GO" id="GO:0005975">
    <property type="term" value="P:carbohydrate metabolic process"/>
    <property type="evidence" value="ECO:0007669"/>
    <property type="project" value="InterPro"/>
</dbReference>
<reference evidence="13 14" key="1">
    <citation type="journal article" date="2015" name="Genome Biol.">
        <title>Comparative genomics of Steinernema reveals deeply conserved gene regulatory networks.</title>
        <authorList>
            <person name="Dillman A.R."/>
            <person name="Macchietto M."/>
            <person name="Porter C.F."/>
            <person name="Rogers A."/>
            <person name="Williams B."/>
            <person name="Antoshechkin I."/>
            <person name="Lee M.M."/>
            <person name="Goodwin Z."/>
            <person name="Lu X."/>
            <person name="Lewis E.E."/>
            <person name="Goodrich-Blair H."/>
            <person name="Stock S.P."/>
            <person name="Adams B.J."/>
            <person name="Sternberg P.W."/>
            <person name="Mortazavi A."/>
        </authorList>
    </citation>
    <scope>NUCLEOTIDE SEQUENCE [LARGE SCALE GENOMIC DNA]</scope>
    <source>
        <strain evidence="13 14">ALL</strain>
    </source>
</reference>
<evidence type="ECO:0000256" key="12">
    <source>
        <dbReference type="RuleBase" id="RU361193"/>
    </source>
</evidence>
<sequence length="675" mass="76680">MVERSKAPVFSEAWVRIQLSFLVEENTLVATKAPRLLNAHVGRVQAAHGAFAGCGDVSNDYHLSPLAASRFDDTIDVIVGLRTFLRLFSNGRTVQTKIYNYSSVMFCRSFLFTSTLITLCGVSFCGANNFWPVDNEFDYRYGWISQDEIDEAREQAKEMFYFGYNNYLEHAFPFDELDPIHCLGRGPDYANPSNININDVLGDYSLTLVDSLDSLVVFKNKSEFHRAVRLVIDNVSFEKNVTVQVFEATIRVVGSLLSAHMILTKENRWLGDYSMPDYDDELLTMAHDIVIRMLPAFDNTLTGLPYPRVNLVDGVPHGTINETCTAGAGSLLLEFGVLSRLLGDSSYETLARKINAKLWNFRNKRTGLLGNVIDVQTGEWKGILSGLGAGLDSFYEYMLKAYILFGDEQDLKMYLDAQDQIWAHMRKGRTHCRTGEGQPPIYVNVDMRDGKVLNTWIDSLQASYAGVQVLDGMLDEAICFHALYYAVWKKYGVLPERYNWNLKQPMTTSDCPLRAPDVSFYPLRPEFVESTYLLYRATKSPFYLHVGREIMDSLNTYSRVRCGYATVHDVVDKTLEDRMESFFLSETSKYLYLLFDENNPVNKNYQHLLFTTEGHIFPITETFRDDESLSPILGLNVSCQTNLLDDMVLPPLSENQFNQIFTMMGYNGPTVNSAS</sequence>
<keyword evidence="4" id="KW-0256">Endoplasmic reticulum</keyword>
<dbReference type="EC" id="3.2.1.-" evidence="12"/>
<evidence type="ECO:0000256" key="11">
    <source>
        <dbReference type="PIRSR" id="PIRSR601382-2"/>
    </source>
</evidence>
<comment type="cofactor">
    <cofactor evidence="11">
        <name>Ca(2+)</name>
        <dbReference type="ChEBI" id="CHEBI:29108"/>
    </cofactor>
</comment>
<dbReference type="Pfam" id="PF01532">
    <property type="entry name" value="Glyco_hydro_47"/>
    <property type="match status" value="1"/>
</dbReference>
<feature type="active site" evidence="10">
    <location>
        <position position="392"/>
    </location>
</feature>